<sequence length="355" mass="39740">MANPSTIPLRSRRSQSTLPSLPQTLPSNSWDSHMHIVDPVRYPLSQNAAYIPSTHTLNQALAFESTLGIRNLVLVQPSIYGYDNALLLDGLKQLGPTRARGVVCFDAAAITADGHNDDDCTLANWHRLGVRGVRLNFVSVPQQLDKDELQRTLRQYADVIRSYGWVLQLYLPMQALLDVLQIIPELGVKVCLDHFAKPTLPSSSLLPLNPYALPGFTELVSLLEQGNTYVKISAPYRLSDDPEFKQLGVLMREMMQAGKERLVFATDWPHTQFDGMDITPFVKACLGWCAEGDADMADRLFRRNAEELAIVTRSISTHQFTHIIRFIKVQKNNHSYSPSSPFAVSPKDTCLQPLL</sequence>
<dbReference type="Pfam" id="PF04909">
    <property type="entry name" value="Amidohydro_2"/>
    <property type="match status" value="1"/>
</dbReference>
<dbReference type="InterPro" id="IPR052358">
    <property type="entry name" value="Aro_Compnd_Degr_Hydrolases"/>
</dbReference>
<protein>
    <recommendedName>
        <fullName evidence="2">Amidohydrolase-related domain-containing protein</fullName>
    </recommendedName>
</protein>
<comment type="caution">
    <text evidence="3">The sequence shown here is derived from an EMBL/GenBank/DDBJ whole genome shotgun (WGS) entry which is preliminary data.</text>
</comment>
<proteinExistence type="predicted"/>
<feature type="region of interest" description="Disordered" evidence="1">
    <location>
        <begin position="1"/>
        <end position="26"/>
    </location>
</feature>
<dbReference type="GO" id="GO:0016787">
    <property type="term" value="F:hydrolase activity"/>
    <property type="evidence" value="ECO:0007669"/>
    <property type="project" value="InterPro"/>
</dbReference>
<evidence type="ECO:0000259" key="2">
    <source>
        <dbReference type="Pfam" id="PF04909"/>
    </source>
</evidence>
<dbReference type="InterPro" id="IPR032466">
    <property type="entry name" value="Metal_Hydrolase"/>
</dbReference>
<evidence type="ECO:0000313" key="4">
    <source>
        <dbReference type="Proteomes" id="UP000242814"/>
    </source>
</evidence>
<dbReference type="VEuPathDB" id="FungiDB:PADG_06635"/>
<evidence type="ECO:0000313" key="3">
    <source>
        <dbReference type="EMBL" id="ODH17071.1"/>
    </source>
</evidence>
<dbReference type="SUPFAM" id="SSF51556">
    <property type="entry name" value="Metallo-dependent hydrolases"/>
    <property type="match status" value="1"/>
</dbReference>
<dbReference type="PANTHER" id="PTHR35563:SF2">
    <property type="entry name" value="BARREL METAL-DEPENDENT HYDROLASE, PUTATIVE (AFU_ORTHOLOGUE AFUA_1G16240)-RELATED"/>
    <property type="match status" value="1"/>
</dbReference>
<gene>
    <name evidence="3" type="ORF">ACO22_06295</name>
</gene>
<dbReference type="VEuPathDB" id="FungiDB:PABG_06073"/>
<accession>A0A1D2J7Y7</accession>
<dbReference type="PANTHER" id="PTHR35563">
    <property type="entry name" value="BARREL METAL-DEPENDENT HYDROLASE, PUTATIVE (AFU_ORTHOLOGUE AFUA_1G16240)-RELATED"/>
    <property type="match status" value="1"/>
</dbReference>
<dbReference type="Proteomes" id="UP000242814">
    <property type="component" value="Unassembled WGS sequence"/>
</dbReference>
<name>A0A1D2J7Y7_PARBR</name>
<organism evidence="3 4">
    <name type="scientific">Paracoccidioides brasiliensis</name>
    <dbReference type="NCBI Taxonomy" id="121759"/>
    <lineage>
        <taxon>Eukaryota</taxon>
        <taxon>Fungi</taxon>
        <taxon>Dikarya</taxon>
        <taxon>Ascomycota</taxon>
        <taxon>Pezizomycotina</taxon>
        <taxon>Eurotiomycetes</taxon>
        <taxon>Eurotiomycetidae</taxon>
        <taxon>Onygenales</taxon>
        <taxon>Ajellomycetaceae</taxon>
        <taxon>Paracoccidioides</taxon>
    </lineage>
</organism>
<reference evidence="3 4" key="1">
    <citation type="submission" date="2016-06" db="EMBL/GenBank/DDBJ databases">
        <authorList>
            <person name="Kjaerup R.B."/>
            <person name="Dalgaard T.S."/>
            <person name="Juul-Madsen H.R."/>
        </authorList>
    </citation>
    <scope>NUCLEOTIDE SEQUENCE [LARGE SCALE GENOMIC DNA]</scope>
    <source>
        <strain evidence="3 4">Pb300</strain>
    </source>
</reference>
<dbReference type="EMBL" id="LZYO01000329">
    <property type="protein sequence ID" value="ODH17071.1"/>
    <property type="molecule type" value="Genomic_DNA"/>
</dbReference>
<dbReference type="InterPro" id="IPR006680">
    <property type="entry name" value="Amidohydro-rel"/>
</dbReference>
<dbReference type="AlphaFoldDB" id="A0A1D2J7Y7"/>
<evidence type="ECO:0000256" key="1">
    <source>
        <dbReference type="SAM" id="MobiDB-lite"/>
    </source>
</evidence>
<dbReference type="Gene3D" id="3.20.20.140">
    <property type="entry name" value="Metal-dependent hydrolases"/>
    <property type="match status" value="1"/>
</dbReference>
<feature type="domain" description="Amidohydrolase-related" evidence="2">
    <location>
        <begin position="31"/>
        <end position="308"/>
    </location>
</feature>